<dbReference type="Proteomes" id="UP000644693">
    <property type="component" value="Unassembled WGS sequence"/>
</dbReference>
<dbReference type="Pfam" id="PF02803">
    <property type="entry name" value="Thiolase_C"/>
    <property type="match status" value="1"/>
</dbReference>
<comment type="pathway">
    <text evidence="1">Lipid metabolism.</text>
</comment>
<keyword evidence="6" id="KW-0442">Lipid degradation</keyword>
<keyword evidence="3" id="KW-0963">Cytoplasm</keyword>
<dbReference type="NCBIfam" id="NF006510">
    <property type="entry name" value="PRK08947.1"/>
    <property type="match status" value="1"/>
</dbReference>
<keyword evidence="7" id="KW-0443">Lipid metabolism</keyword>
<evidence type="ECO:0000313" key="14">
    <source>
        <dbReference type="Proteomes" id="UP000644693"/>
    </source>
</evidence>
<reference evidence="13" key="1">
    <citation type="journal article" date="2014" name="Int. J. Syst. Evol. Microbiol.">
        <title>Complete genome sequence of Corynebacterium casei LMG S-19264T (=DSM 44701T), isolated from a smear-ripened cheese.</title>
        <authorList>
            <consortium name="US DOE Joint Genome Institute (JGI-PGF)"/>
            <person name="Walter F."/>
            <person name="Albersmeier A."/>
            <person name="Kalinowski J."/>
            <person name="Ruckert C."/>
        </authorList>
    </citation>
    <scope>NUCLEOTIDE SEQUENCE</scope>
    <source>
        <strain evidence="13">KCTC 23430</strain>
    </source>
</reference>
<evidence type="ECO:0000256" key="6">
    <source>
        <dbReference type="ARBA" id="ARBA00022963"/>
    </source>
</evidence>
<evidence type="ECO:0000256" key="1">
    <source>
        <dbReference type="ARBA" id="ARBA00005189"/>
    </source>
</evidence>
<dbReference type="GO" id="GO:0005737">
    <property type="term" value="C:cytoplasm"/>
    <property type="evidence" value="ECO:0007669"/>
    <property type="project" value="InterPro"/>
</dbReference>
<dbReference type="CDD" id="cd00751">
    <property type="entry name" value="thiolase"/>
    <property type="match status" value="1"/>
</dbReference>
<dbReference type="PROSITE" id="PS00737">
    <property type="entry name" value="THIOLASE_2"/>
    <property type="match status" value="1"/>
</dbReference>
<dbReference type="InterPro" id="IPR012805">
    <property type="entry name" value="FadA"/>
</dbReference>
<keyword evidence="8 10" id="KW-0012">Acyltransferase</keyword>
<dbReference type="EMBL" id="BMYM01000002">
    <property type="protein sequence ID" value="GHD36776.1"/>
    <property type="molecule type" value="Genomic_DNA"/>
</dbReference>
<evidence type="ECO:0000259" key="12">
    <source>
        <dbReference type="Pfam" id="PF02803"/>
    </source>
</evidence>
<dbReference type="GO" id="GO:0003988">
    <property type="term" value="F:acetyl-CoA C-acyltransferase activity"/>
    <property type="evidence" value="ECO:0007669"/>
    <property type="project" value="InterPro"/>
</dbReference>
<evidence type="ECO:0000256" key="4">
    <source>
        <dbReference type="ARBA" id="ARBA00022679"/>
    </source>
</evidence>
<dbReference type="Pfam" id="PF00108">
    <property type="entry name" value="Thiolase_N"/>
    <property type="match status" value="1"/>
</dbReference>
<keyword evidence="14" id="KW-1185">Reference proteome</keyword>
<dbReference type="NCBIfam" id="TIGR02445">
    <property type="entry name" value="fadA"/>
    <property type="match status" value="1"/>
</dbReference>
<evidence type="ECO:0000256" key="5">
    <source>
        <dbReference type="ARBA" id="ARBA00022832"/>
    </source>
</evidence>
<dbReference type="InterPro" id="IPR020613">
    <property type="entry name" value="Thiolase_CS"/>
</dbReference>
<dbReference type="FunFam" id="3.40.47.10:FF:000010">
    <property type="entry name" value="Acetyl-CoA acetyltransferase (Thiolase)"/>
    <property type="match status" value="1"/>
</dbReference>
<dbReference type="AlphaFoldDB" id="A0A918XL15"/>
<feature type="domain" description="Thiolase C-terminal" evidence="12">
    <location>
        <begin position="268"/>
        <end position="392"/>
    </location>
</feature>
<dbReference type="PANTHER" id="PTHR43853:SF11">
    <property type="entry name" value="3-KETOACYL-COA THIOLASE FADA"/>
    <property type="match status" value="1"/>
</dbReference>
<dbReference type="InterPro" id="IPR020617">
    <property type="entry name" value="Thiolase_C"/>
</dbReference>
<dbReference type="InterPro" id="IPR016039">
    <property type="entry name" value="Thiolase-like"/>
</dbReference>
<gene>
    <name evidence="13" type="primary">fadA</name>
    <name evidence="13" type="ORF">GCM10007053_25570</name>
</gene>
<dbReference type="PIRSF" id="PIRSF000429">
    <property type="entry name" value="Ac-CoA_Ac_transf"/>
    <property type="match status" value="1"/>
</dbReference>
<evidence type="ECO:0000256" key="10">
    <source>
        <dbReference type="RuleBase" id="RU003557"/>
    </source>
</evidence>
<feature type="active site" description="Acyl-thioester intermediate" evidence="9">
    <location>
        <position position="95"/>
    </location>
</feature>
<proteinExistence type="inferred from homology"/>
<dbReference type="SUPFAM" id="SSF53901">
    <property type="entry name" value="Thiolase-like"/>
    <property type="match status" value="2"/>
</dbReference>
<dbReference type="PROSITE" id="PS00098">
    <property type="entry name" value="THIOLASE_1"/>
    <property type="match status" value="1"/>
</dbReference>
<evidence type="ECO:0000256" key="3">
    <source>
        <dbReference type="ARBA" id="ARBA00022490"/>
    </source>
</evidence>
<keyword evidence="5" id="KW-0276">Fatty acid metabolism</keyword>
<dbReference type="InterPro" id="IPR020615">
    <property type="entry name" value="Thiolase_acyl_enz_int_AS"/>
</dbReference>
<feature type="active site" description="Proton acceptor" evidence="9">
    <location>
        <position position="379"/>
    </location>
</feature>
<organism evidence="13 14">
    <name type="scientific">Parahalioglobus pacificus</name>
    <dbReference type="NCBI Taxonomy" id="930806"/>
    <lineage>
        <taxon>Bacteria</taxon>
        <taxon>Pseudomonadati</taxon>
        <taxon>Pseudomonadota</taxon>
        <taxon>Gammaproteobacteria</taxon>
        <taxon>Cellvibrionales</taxon>
        <taxon>Halieaceae</taxon>
        <taxon>Parahalioglobus</taxon>
    </lineage>
</organism>
<dbReference type="Gene3D" id="3.40.47.10">
    <property type="match status" value="2"/>
</dbReference>
<keyword evidence="4 10" id="KW-0808">Transferase</keyword>
<feature type="domain" description="Thiolase N-terminal" evidence="11">
    <location>
        <begin position="9"/>
        <end position="259"/>
    </location>
</feature>
<evidence type="ECO:0000259" key="11">
    <source>
        <dbReference type="Pfam" id="PF00108"/>
    </source>
</evidence>
<evidence type="ECO:0000256" key="7">
    <source>
        <dbReference type="ARBA" id="ARBA00023098"/>
    </source>
</evidence>
<evidence type="ECO:0000313" key="13">
    <source>
        <dbReference type="EMBL" id="GHD36776.1"/>
    </source>
</evidence>
<comment type="caution">
    <text evidence="13">The sequence shown here is derived from an EMBL/GenBank/DDBJ whole genome shotgun (WGS) entry which is preliminary data.</text>
</comment>
<dbReference type="NCBIfam" id="TIGR01930">
    <property type="entry name" value="AcCoA-C-Actrans"/>
    <property type="match status" value="1"/>
</dbReference>
<dbReference type="GO" id="GO:0010124">
    <property type="term" value="P:phenylacetate catabolic process"/>
    <property type="evidence" value="ECO:0007669"/>
    <property type="project" value="TreeGrafter"/>
</dbReference>
<dbReference type="GO" id="GO:0006635">
    <property type="term" value="P:fatty acid beta-oxidation"/>
    <property type="evidence" value="ECO:0007669"/>
    <property type="project" value="TreeGrafter"/>
</dbReference>
<sequence length="393" mass="41334">MSLNPRDAVIVDYARSAMGRSKNGCFRNVRADDLSAAVIKGMLARNSALDPAEIDDLIWGCVIQRGEQGMNLARMIVLGAELPHDIPAQTVNRLCGSSMSALHTAAANVMAGVGDVYLVGGVEHLGHLPMMDPSNADPNPRMGRSVAKAAGMMGMTAEYLAMMHGIGREQQDAFGVRSHQLAHKATVEGKFDREIVAIDGHDASGALTSVRADETIRPDANIEDMAKLAPSFNPQGGTVTAGQSSQISDGASAMLVMSAERAQALGLEPVARIRAMTLAGVDPSIMGYGPVPSTKKALKRLGLSINDIDMVELNEAFAAQALPVLKDLDLLDAMDEKVNVHGGAIALGHPFGCSGTRITGSLLNVMEDRDLTLGISTMCIGLGQGITTVVERI</sequence>
<evidence type="ECO:0000256" key="2">
    <source>
        <dbReference type="ARBA" id="ARBA00010982"/>
    </source>
</evidence>
<name>A0A918XL15_9GAMM</name>
<evidence type="ECO:0000256" key="8">
    <source>
        <dbReference type="ARBA" id="ARBA00023315"/>
    </source>
</evidence>
<dbReference type="InterPro" id="IPR020616">
    <property type="entry name" value="Thiolase_N"/>
</dbReference>
<reference evidence="13" key="2">
    <citation type="submission" date="2020-09" db="EMBL/GenBank/DDBJ databases">
        <authorList>
            <person name="Sun Q."/>
            <person name="Kim S."/>
        </authorList>
    </citation>
    <scope>NUCLEOTIDE SEQUENCE</scope>
    <source>
        <strain evidence="13">KCTC 23430</strain>
    </source>
</reference>
<dbReference type="RefSeq" id="WP_189478168.1">
    <property type="nucleotide sequence ID" value="NZ_BMYM01000002.1"/>
</dbReference>
<accession>A0A918XL15</accession>
<comment type="similarity">
    <text evidence="2 10">Belongs to the thiolase-like superfamily. Thiolase family.</text>
</comment>
<dbReference type="InterPro" id="IPR002155">
    <property type="entry name" value="Thiolase"/>
</dbReference>
<dbReference type="PANTHER" id="PTHR43853">
    <property type="entry name" value="3-KETOACYL-COA THIOLASE, PEROXISOMAL"/>
    <property type="match status" value="1"/>
</dbReference>
<dbReference type="InterPro" id="IPR050215">
    <property type="entry name" value="Thiolase-like_sf_Thiolase"/>
</dbReference>
<protein>
    <submittedName>
        <fullName evidence="13">3-ketoacyl-CoA thiolase</fullName>
    </submittedName>
</protein>
<feature type="active site" description="Proton acceptor" evidence="9">
    <location>
        <position position="349"/>
    </location>
</feature>
<evidence type="ECO:0000256" key="9">
    <source>
        <dbReference type="PIRSR" id="PIRSR000429-1"/>
    </source>
</evidence>